<proteinExistence type="predicted"/>
<name>A0A9P4NQF4_9PEZI</name>
<feature type="region of interest" description="Disordered" evidence="1">
    <location>
        <begin position="1"/>
        <end position="46"/>
    </location>
</feature>
<evidence type="ECO:0000256" key="1">
    <source>
        <dbReference type="SAM" id="MobiDB-lite"/>
    </source>
</evidence>
<evidence type="ECO:0000313" key="2">
    <source>
        <dbReference type="EMBL" id="KAF2429826.1"/>
    </source>
</evidence>
<dbReference type="Proteomes" id="UP000800235">
    <property type="component" value="Unassembled WGS sequence"/>
</dbReference>
<dbReference type="EMBL" id="MU007043">
    <property type="protein sequence ID" value="KAF2429826.1"/>
    <property type="molecule type" value="Genomic_DNA"/>
</dbReference>
<gene>
    <name evidence="2" type="ORF">EJ08DRAFT_634594</name>
</gene>
<reference evidence="2" key="1">
    <citation type="journal article" date="2020" name="Stud. Mycol.">
        <title>101 Dothideomycetes genomes: a test case for predicting lifestyles and emergence of pathogens.</title>
        <authorList>
            <person name="Haridas S."/>
            <person name="Albert R."/>
            <person name="Binder M."/>
            <person name="Bloem J."/>
            <person name="Labutti K."/>
            <person name="Salamov A."/>
            <person name="Andreopoulos B."/>
            <person name="Baker S."/>
            <person name="Barry K."/>
            <person name="Bills G."/>
            <person name="Bluhm B."/>
            <person name="Cannon C."/>
            <person name="Castanera R."/>
            <person name="Culley D."/>
            <person name="Daum C."/>
            <person name="Ezra D."/>
            <person name="Gonzalez J."/>
            <person name="Henrissat B."/>
            <person name="Kuo A."/>
            <person name="Liang C."/>
            <person name="Lipzen A."/>
            <person name="Lutzoni F."/>
            <person name="Magnuson J."/>
            <person name="Mondo S."/>
            <person name="Nolan M."/>
            <person name="Ohm R."/>
            <person name="Pangilinan J."/>
            <person name="Park H.-J."/>
            <person name="Ramirez L."/>
            <person name="Alfaro M."/>
            <person name="Sun H."/>
            <person name="Tritt A."/>
            <person name="Yoshinaga Y."/>
            <person name="Zwiers L.-H."/>
            <person name="Turgeon B."/>
            <person name="Goodwin S."/>
            <person name="Spatafora J."/>
            <person name="Crous P."/>
            <person name="Grigoriev I."/>
        </authorList>
    </citation>
    <scope>NUCLEOTIDE SEQUENCE</scope>
    <source>
        <strain evidence="2">CBS 130266</strain>
    </source>
</reference>
<protein>
    <submittedName>
        <fullName evidence="2">Uncharacterized protein</fullName>
    </submittedName>
</protein>
<feature type="compositionally biased region" description="Polar residues" evidence="1">
    <location>
        <begin position="338"/>
        <end position="347"/>
    </location>
</feature>
<sequence length="360" mass="39387">MAPTTPKIRSFNPRPTSLPTNAYDAQEAKEPAPEVESPSLSTPSARARFEFEPGKNNADGTKILMVEWEEDEITQRVDGSWIVSWEGKSHVLPAEGRKEGAPHNLQAQSHRLFFLLPPGITIPTTVTLILRPKLSPSKKIIWKTNPLPAIFPPGLYDPAINNPRQPSNGVLHTLWAKKRLQTLQTEIEREIRDFPEGVGLEMALKEKEWIQTTFSIDKGTTSTHRISLKEMDHAPLSPIGPLSPGGSRLAEKLKGLTLQTGDAEPRRRDSSQAAIAGAGRGILSPEDDDIAVPSFSAFRGAHPDVLAAKPVQPSSSIEEEGELFAMPLSPRSPEMTKSPFSFANTDTGKYLKDTGAQTIS</sequence>
<dbReference type="OrthoDB" id="5344482at2759"/>
<organism evidence="2 3">
    <name type="scientific">Tothia fuscella</name>
    <dbReference type="NCBI Taxonomy" id="1048955"/>
    <lineage>
        <taxon>Eukaryota</taxon>
        <taxon>Fungi</taxon>
        <taxon>Dikarya</taxon>
        <taxon>Ascomycota</taxon>
        <taxon>Pezizomycotina</taxon>
        <taxon>Dothideomycetes</taxon>
        <taxon>Pleosporomycetidae</taxon>
        <taxon>Venturiales</taxon>
        <taxon>Cylindrosympodiaceae</taxon>
        <taxon>Tothia</taxon>
    </lineage>
</organism>
<accession>A0A9P4NQF4</accession>
<keyword evidence="3" id="KW-1185">Reference proteome</keyword>
<comment type="caution">
    <text evidence="2">The sequence shown here is derived from an EMBL/GenBank/DDBJ whole genome shotgun (WGS) entry which is preliminary data.</text>
</comment>
<dbReference type="AlphaFoldDB" id="A0A9P4NQF4"/>
<evidence type="ECO:0000313" key="3">
    <source>
        <dbReference type="Proteomes" id="UP000800235"/>
    </source>
</evidence>
<feature type="region of interest" description="Disordered" evidence="1">
    <location>
        <begin position="328"/>
        <end position="360"/>
    </location>
</feature>